<reference evidence="1 2" key="1">
    <citation type="journal article" date="2007" name="Int. J. Syst. Evol. Microbiol.">
        <title>Marixanthomonas ophiurae gen. nov., sp. nov., a marine bacterium of the family Flavobacteriaceae isolated from a deep-sea brittle star.</title>
        <authorList>
            <person name="Romanenko L.A."/>
            <person name="Uchino M."/>
            <person name="Frolova G.M."/>
            <person name="Mikhailov V.V."/>
        </authorList>
    </citation>
    <scope>NUCLEOTIDE SEQUENCE [LARGE SCALE GENOMIC DNA]</scope>
    <source>
        <strain evidence="1 2">KMM 3046</strain>
    </source>
</reference>
<comment type="caution">
    <text evidence="1">The sequence shown here is derived from an EMBL/GenBank/DDBJ whole genome shotgun (WGS) entry which is preliminary data.</text>
</comment>
<organism evidence="1 2">
    <name type="scientific">Marixanthomonas ophiurae</name>
    <dbReference type="NCBI Taxonomy" id="387659"/>
    <lineage>
        <taxon>Bacteria</taxon>
        <taxon>Pseudomonadati</taxon>
        <taxon>Bacteroidota</taxon>
        <taxon>Flavobacteriia</taxon>
        <taxon>Flavobacteriales</taxon>
        <taxon>Flavobacteriaceae</taxon>
        <taxon>Marixanthomonas</taxon>
    </lineage>
</organism>
<name>A0A3E1Q8K4_9FLAO</name>
<accession>A0A3E1Q8K4</accession>
<protein>
    <submittedName>
        <fullName evidence="1">Uncharacterized protein</fullName>
    </submittedName>
</protein>
<sequence length="118" mass="13196">MKTDLYTKTILTIIAICLTINVVKEFEIIPKAYASKDSIETSSDYKLVPISENNTLDVRIVDIDTYDELDVNLKSIDTYDELKVNINSVDSDEELNVNINEIGGQYVTHGGPIPVKTN</sequence>
<evidence type="ECO:0000313" key="2">
    <source>
        <dbReference type="Proteomes" id="UP000261082"/>
    </source>
</evidence>
<dbReference type="Proteomes" id="UP000261082">
    <property type="component" value="Unassembled WGS sequence"/>
</dbReference>
<dbReference type="AlphaFoldDB" id="A0A3E1Q8K4"/>
<gene>
    <name evidence="1" type="ORF">DZ858_14700</name>
</gene>
<dbReference type="OrthoDB" id="797788at2"/>
<evidence type="ECO:0000313" key="1">
    <source>
        <dbReference type="EMBL" id="RFN58463.1"/>
    </source>
</evidence>
<dbReference type="EMBL" id="QVID01000002">
    <property type="protein sequence ID" value="RFN58463.1"/>
    <property type="molecule type" value="Genomic_DNA"/>
</dbReference>
<keyword evidence="2" id="KW-1185">Reference proteome</keyword>
<proteinExistence type="predicted"/>
<dbReference type="RefSeq" id="WP_117160410.1">
    <property type="nucleotide sequence ID" value="NZ_QVID01000002.1"/>
</dbReference>